<name>A0ABU3AF23_9ACTN</name>
<feature type="coiled-coil region" evidence="1">
    <location>
        <begin position="14"/>
        <end position="90"/>
    </location>
</feature>
<dbReference type="RefSeq" id="WP_311570372.1">
    <property type="nucleotide sequence ID" value="NZ_JAVRFH010000001.1"/>
</dbReference>
<dbReference type="Proteomes" id="UP001180724">
    <property type="component" value="Unassembled WGS sequence"/>
</dbReference>
<keyword evidence="3" id="KW-1185">Reference proteome</keyword>
<keyword evidence="1" id="KW-0175">Coiled coil</keyword>
<evidence type="ECO:0000256" key="1">
    <source>
        <dbReference type="SAM" id="Coils"/>
    </source>
</evidence>
<organism evidence="2 3">
    <name type="scientific">Streptomyces lancefieldiae</name>
    <dbReference type="NCBI Taxonomy" id="3075520"/>
    <lineage>
        <taxon>Bacteria</taxon>
        <taxon>Bacillati</taxon>
        <taxon>Actinomycetota</taxon>
        <taxon>Actinomycetes</taxon>
        <taxon>Kitasatosporales</taxon>
        <taxon>Streptomycetaceae</taxon>
        <taxon>Streptomyces</taxon>
    </lineage>
</organism>
<dbReference type="EMBL" id="JAVRFH010000001">
    <property type="protein sequence ID" value="MDT0608783.1"/>
    <property type="molecule type" value="Genomic_DNA"/>
</dbReference>
<evidence type="ECO:0000313" key="3">
    <source>
        <dbReference type="Proteomes" id="UP001180724"/>
    </source>
</evidence>
<reference evidence="2" key="1">
    <citation type="submission" date="2024-05" db="EMBL/GenBank/DDBJ databases">
        <title>30 novel species of actinomycetes from the DSMZ collection.</title>
        <authorList>
            <person name="Nouioui I."/>
        </authorList>
    </citation>
    <scope>NUCLEOTIDE SEQUENCE</scope>
    <source>
        <strain evidence="2">DSM 40712</strain>
    </source>
</reference>
<gene>
    <name evidence="2" type="ORF">RM812_00775</name>
</gene>
<sequence>MSLTLIPLRKGHGRRRAADKVTELRDENRGLRAQVVGASDAYQLLQQRLNETAARQAEAEEIIVQQLANLDELRDENEQLRDELAALKVRFGPELAAEANANAITVPPAVRDTSAIEDQATAPIPVITLQQAFGSTDPAHVPACARP</sequence>
<proteinExistence type="predicted"/>
<comment type="caution">
    <text evidence="2">The sequence shown here is derived from an EMBL/GenBank/DDBJ whole genome shotgun (WGS) entry which is preliminary data.</text>
</comment>
<evidence type="ECO:0000313" key="2">
    <source>
        <dbReference type="EMBL" id="MDT0608783.1"/>
    </source>
</evidence>
<accession>A0ABU3AF23</accession>
<protein>
    <submittedName>
        <fullName evidence="2">Uncharacterized protein</fullName>
    </submittedName>
</protein>